<feature type="region of interest" description="Disordered" evidence="8">
    <location>
        <begin position="528"/>
        <end position="573"/>
    </location>
</feature>
<evidence type="ECO:0000313" key="10">
    <source>
        <dbReference type="EMBL" id="EGD77137.1"/>
    </source>
</evidence>
<accession>F2UIT8</accession>
<dbReference type="RefSeq" id="XP_004990976.1">
    <property type="nucleotide sequence ID" value="XM_004990919.1"/>
</dbReference>
<gene>
    <name evidence="10" type="ORF">PTSG_07471</name>
</gene>
<dbReference type="EMBL" id="GL832976">
    <property type="protein sequence ID" value="EGD77137.1"/>
    <property type="molecule type" value="Genomic_DNA"/>
</dbReference>
<feature type="domain" description="Condensin complex subunit 1 C-terminal" evidence="9">
    <location>
        <begin position="947"/>
        <end position="1114"/>
    </location>
</feature>
<feature type="compositionally biased region" description="Polar residues" evidence="8">
    <location>
        <begin position="547"/>
        <end position="573"/>
    </location>
</feature>
<dbReference type="Proteomes" id="UP000007799">
    <property type="component" value="Unassembled WGS sequence"/>
</dbReference>
<feature type="region of interest" description="Disordered" evidence="8">
    <location>
        <begin position="1264"/>
        <end position="1319"/>
    </location>
</feature>
<keyword evidence="5" id="KW-0539">Nucleus</keyword>
<dbReference type="eggNOG" id="KOG0413">
    <property type="taxonomic scope" value="Eukaryota"/>
</dbReference>
<sequence length="1475" mass="160182">MAQAKTAATAALTTLHVVDAPPAFVTEAWDHALVDLSDLSEPLPIEEDVHSVVEALKQLANSIAAWQGEEDASDTFWIFLAEQSCSVRALVAVLAFHIDAKDGAELAAASVYLRLLLLPGASAHKTYTPMLCRRACQAVQAAIPTVSRSTGSSAKTAGAAADEDVRVALAVLARVAASPIFPSIADSTDIVVEVLAQASRTSAPTTAALTRDQLTAVDDIATAGSISAIAFAGLYALCTRSDMRDATRLVFKNLLQTLNMSWTSGAAAHTTMASSSSSSSSSSFTQAQLRVRNLALSFLDVLSTSPDAVDVCKYLRIMGQHLCTTVADRAAHREQGAQAFVHVLRLLPVREGLSLASWLHHFSRSSKTAHRTLAIEYVAHVLIDTAFWTAVTSKEALTNTANTTAAAKASSGSDTSFSPASTPVKSPSQQSSSSSSPSLSSSSADVQRKLVQLIFLRCSDKAVNVRVRALRSLRDIAAAAAMATDGHDGSDVNGSSGIARLKEVILQLYREASIQDLAATASSALLSAASSSPVPPPSSSLLSSHSTTDNGSAENTHPTQTPARGKKGSQQQDTLSHMLLRRLADSKGAVRKVAVAAAEAILLLLDSLTAHEIESLTGRCRDPVLSVRRQALESAHRVLAHHRHSEVVRRSFFESALPLMLDNEETVRTKCTSIVASVLLDGVLEETSDLTDSLLEWLAEHPEYRRYVQRGCADWQRNKQITSKHIKALFSRVDNGKTAAWSFLSIVATQGGMLVDPALVYKYWSESVLENTSVSSVILTILNAVGDRMTQQQRSSLTGQLKRHVLGFSLPPPLIAIAMATITKFDALDNNSKEGLAKPSVEFCRQVLHKCRDCITTTQSQSPDETAAARHIFTLGEAAMVCPQSVDDALVLPLQAIIARADKERNPILRAHAYLALGKVCLQREELAKTWISSMARELDECPDAAVRNNIVVIMADLCIRYTTFVERYIPTLAGCLRDESPLVRRQALMLLTRLLTEDYIKLKGVLFFRLLVTLVDDDMQVRNLANFCLIHLLFARDPTIFRAHFVEAVYHLNDHRQHPTYNRLPQSDADRARFNFTGVENRTKREYMYRIMLQHCTDVDRLNITQDLCQGVLNAVADEELELNSEMQNVLTDALLILSSKDIKLGKATDTSGDLEDEEDKASGKAAVKAQLISKIAKKNLVQNILPIVVQLKNALDRKRSPLQRNIMLYLREVMADHRDEVEELLSANQQLAREIKFDLEQFEKEARSRRVSVMSLAATPSRMTPRLRSASTAPSPFLAGMDTPNFKAPRLRTQQSGLRRQSRSDPARTPLRSSTSAAAFTPVAMRGERGRGATAGMTTPLRANPLAWVRTPASKLASSKKPGARTASTATATAAPAANTTAATKALGRLSTVDDVETDVIVLESPADNTRVRRAVSKWPLPPPVFKTLSSSSDDDDGQAKSANANTTAMDEEEEVDPLLSETPMKRSKEVTA</sequence>
<dbReference type="InterPro" id="IPR032682">
    <property type="entry name" value="Cnd1_C"/>
</dbReference>
<feature type="region of interest" description="Disordered" evidence="8">
    <location>
        <begin position="1355"/>
        <end position="1378"/>
    </location>
</feature>
<dbReference type="InterPro" id="IPR016024">
    <property type="entry name" value="ARM-type_fold"/>
</dbReference>
<evidence type="ECO:0000256" key="2">
    <source>
        <dbReference type="ARBA" id="ARBA00022618"/>
    </source>
</evidence>
<dbReference type="InterPro" id="IPR011989">
    <property type="entry name" value="ARM-like"/>
</dbReference>
<feature type="region of interest" description="Disordered" evidence="8">
    <location>
        <begin position="1423"/>
        <end position="1475"/>
    </location>
</feature>
<keyword evidence="4" id="KW-0226">DNA condensation</keyword>
<evidence type="ECO:0000259" key="9">
    <source>
        <dbReference type="Pfam" id="PF12717"/>
    </source>
</evidence>
<keyword evidence="3" id="KW-0498">Mitosis</keyword>
<evidence type="ECO:0000256" key="1">
    <source>
        <dbReference type="ARBA" id="ARBA00004123"/>
    </source>
</evidence>
<evidence type="ECO:0000256" key="3">
    <source>
        <dbReference type="ARBA" id="ARBA00022776"/>
    </source>
</evidence>
<evidence type="ECO:0000256" key="7">
    <source>
        <dbReference type="SAM" id="Coils"/>
    </source>
</evidence>
<dbReference type="GO" id="GO:0000779">
    <property type="term" value="C:condensed chromosome, centromeric region"/>
    <property type="evidence" value="ECO:0007669"/>
    <property type="project" value="TreeGrafter"/>
</dbReference>
<protein>
    <recommendedName>
        <fullName evidence="9">Condensin complex subunit 1 C-terminal domain-containing protein</fullName>
    </recommendedName>
</protein>
<proteinExistence type="predicted"/>
<evidence type="ECO:0000313" key="11">
    <source>
        <dbReference type="Proteomes" id="UP000007799"/>
    </source>
</evidence>
<comment type="subcellular location">
    <subcellularLocation>
        <location evidence="1">Nucleus</location>
    </subcellularLocation>
</comment>
<keyword evidence="11" id="KW-1185">Reference proteome</keyword>
<dbReference type="SUPFAM" id="SSF48371">
    <property type="entry name" value="ARM repeat"/>
    <property type="match status" value="1"/>
</dbReference>
<evidence type="ECO:0000256" key="5">
    <source>
        <dbReference type="ARBA" id="ARBA00023242"/>
    </source>
</evidence>
<dbReference type="GO" id="GO:0000796">
    <property type="term" value="C:condensin complex"/>
    <property type="evidence" value="ECO:0007669"/>
    <property type="project" value="TreeGrafter"/>
</dbReference>
<feature type="coiled-coil region" evidence="7">
    <location>
        <begin position="1216"/>
        <end position="1243"/>
    </location>
</feature>
<reference evidence="10" key="1">
    <citation type="submission" date="2009-08" db="EMBL/GenBank/DDBJ databases">
        <title>Annotation of Salpingoeca rosetta.</title>
        <authorList>
            <consortium name="The Broad Institute Genome Sequencing Platform"/>
            <person name="Russ C."/>
            <person name="Cuomo C."/>
            <person name="Burger G."/>
            <person name="Gray M.W."/>
            <person name="Holland P.W.H."/>
            <person name="King N."/>
            <person name="Lang F.B.F."/>
            <person name="Roger A.J."/>
            <person name="Ruiz-Trillo I."/>
            <person name="Young S.K."/>
            <person name="Zeng Q."/>
            <person name="Gargeya S."/>
            <person name="Alvarado L."/>
            <person name="Berlin A."/>
            <person name="Chapman S.B."/>
            <person name="Chen Z."/>
            <person name="Freedman E."/>
            <person name="Gellesch M."/>
            <person name="Goldberg J."/>
            <person name="Griggs A."/>
            <person name="Gujja S."/>
            <person name="Heilman E."/>
            <person name="Heiman D."/>
            <person name="Howarth C."/>
            <person name="Mehta T."/>
            <person name="Neiman D."/>
            <person name="Pearson M."/>
            <person name="Roberts A."/>
            <person name="Saif S."/>
            <person name="Shea T."/>
            <person name="Shenoy N."/>
            <person name="Sisk P."/>
            <person name="Stolte C."/>
            <person name="Sykes S."/>
            <person name="White J."/>
            <person name="Yandava C."/>
            <person name="Haas B."/>
            <person name="Nusbaum C."/>
            <person name="Birren B."/>
        </authorList>
    </citation>
    <scope>NUCLEOTIDE SEQUENCE [LARGE SCALE GENOMIC DNA]</scope>
    <source>
        <strain evidence="10">ATCC 50818</strain>
    </source>
</reference>
<dbReference type="GO" id="GO:0051301">
    <property type="term" value="P:cell division"/>
    <property type="evidence" value="ECO:0007669"/>
    <property type="project" value="UniProtKB-KW"/>
</dbReference>
<feature type="region of interest" description="Disordered" evidence="8">
    <location>
        <begin position="408"/>
        <end position="441"/>
    </location>
</feature>
<dbReference type="GO" id="GO:0010032">
    <property type="term" value="P:meiotic chromosome condensation"/>
    <property type="evidence" value="ECO:0007669"/>
    <property type="project" value="TreeGrafter"/>
</dbReference>
<dbReference type="PANTHER" id="PTHR14222">
    <property type="entry name" value="CONDENSIN"/>
    <property type="match status" value="1"/>
</dbReference>
<dbReference type="InParanoid" id="F2UIT8"/>
<dbReference type="Gene3D" id="1.25.10.10">
    <property type="entry name" value="Leucine-rich Repeat Variant"/>
    <property type="match status" value="2"/>
</dbReference>
<dbReference type="GeneID" id="16071538"/>
<feature type="compositionally biased region" description="Low complexity" evidence="8">
    <location>
        <begin position="426"/>
        <end position="441"/>
    </location>
</feature>
<keyword evidence="6" id="KW-0131">Cell cycle</keyword>
<feature type="compositionally biased region" description="Low complexity" evidence="8">
    <location>
        <begin position="1366"/>
        <end position="1378"/>
    </location>
</feature>
<name>F2UIT8_SALR5</name>
<dbReference type="GO" id="GO:0042393">
    <property type="term" value="F:histone binding"/>
    <property type="evidence" value="ECO:0007669"/>
    <property type="project" value="TreeGrafter"/>
</dbReference>
<dbReference type="GO" id="GO:0007076">
    <property type="term" value="P:mitotic chromosome condensation"/>
    <property type="evidence" value="ECO:0007669"/>
    <property type="project" value="InterPro"/>
</dbReference>
<evidence type="ECO:0000256" key="6">
    <source>
        <dbReference type="ARBA" id="ARBA00023306"/>
    </source>
</evidence>
<dbReference type="PANTHER" id="PTHR14222:SF1">
    <property type="entry name" value="CONDENSIN-2 COMPLEX SUBUNIT D3"/>
    <property type="match status" value="1"/>
</dbReference>
<evidence type="ECO:0000256" key="4">
    <source>
        <dbReference type="ARBA" id="ARBA00023067"/>
    </source>
</evidence>
<dbReference type="FunCoup" id="F2UIT8">
    <property type="interactions" value="544"/>
</dbReference>
<dbReference type="OrthoDB" id="10263978at2759"/>
<dbReference type="InterPro" id="IPR026971">
    <property type="entry name" value="CND1/NCAPD3"/>
</dbReference>
<dbReference type="KEGG" id="sre:PTSG_07471"/>
<keyword evidence="7" id="KW-0175">Coiled coil</keyword>
<feature type="compositionally biased region" description="Polar residues" evidence="8">
    <location>
        <begin position="410"/>
        <end position="425"/>
    </location>
</feature>
<dbReference type="OMA" id="AIRMICI"/>
<organism evidence="11">
    <name type="scientific">Salpingoeca rosetta (strain ATCC 50818 / BSB-021)</name>
    <dbReference type="NCBI Taxonomy" id="946362"/>
    <lineage>
        <taxon>Eukaryota</taxon>
        <taxon>Choanoflagellata</taxon>
        <taxon>Craspedida</taxon>
        <taxon>Salpingoecidae</taxon>
        <taxon>Salpingoeca</taxon>
    </lineage>
</organism>
<evidence type="ECO:0000256" key="8">
    <source>
        <dbReference type="SAM" id="MobiDB-lite"/>
    </source>
</evidence>
<dbReference type="Pfam" id="PF12717">
    <property type="entry name" value="Cnd1"/>
    <property type="match status" value="1"/>
</dbReference>
<dbReference type="GO" id="GO:0005634">
    <property type="term" value="C:nucleus"/>
    <property type="evidence" value="ECO:0007669"/>
    <property type="project" value="UniProtKB-SubCell"/>
</dbReference>
<feature type="compositionally biased region" description="Basic and acidic residues" evidence="8">
    <location>
        <begin position="1466"/>
        <end position="1475"/>
    </location>
</feature>
<dbReference type="STRING" id="946362.F2UIT8"/>
<keyword evidence="2" id="KW-0132">Cell division</keyword>